<comment type="caution">
    <text evidence="6">The sequence shown here is derived from an EMBL/GenBank/DDBJ whole genome shotgun (WGS) entry which is preliminary data.</text>
</comment>
<sequence>MLNISGINSGYVIDHIPAGLSMSIYRYLNLGKYDNQIAIIKNAKSSKMGKKDIIKIEGIPGELNLELLSIFGDSITVNVIMDGVIKDKIHPSLPETVNDIFACKNPRCITSVERGLKHVFKLTDKEHITYRCVYCEQAYNMNKQ</sequence>
<evidence type="ECO:0000259" key="5">
    <source>
        <dbReference type="Pfam" id="PF02748"/>
    </source>
</evidence>
<dbReference type="NCBIfam" id="NF002063">
    <property type="entry name" value="PRK00893.1-3"/>
    <property type="match status" value="1"/>
</dbReference>
<evidence type="ECO:0000256" key="3">
    <source>
        <dbReference type="ARBA" id="ARBA00022975"/>
    </source>
</evidence>
<keyword evidence="7" id="KW-1185">Reference proteome</keyword>
<dbReference type="Gene3D" id="3.30.70.140">
    <property type="entry name" value="Aspartate carbamoyltransferase regulatory subunit, N-terminal domain"/>
    <property type="match status" value="1"/>
</dbReference>
<evidence type="ECO:0000256" key="2">
    <source>
        <dbReference type="ARBA" id="ARBA00022833"/>
    </source>
</evidence>
<reference evidence="6 7" key="1">
    <citation type="submission" date="2021-01" db="EMBL/GenBank/DDBJ databases">
        <title>Isolation and description of Catonella massiliensis sp. nov., a novel Catonella species, isolated from a stable periodontitis subject.</title>
        <authorList>
            <person name="Antezack A."/>
            <person name="Boxberger M."/>
            <person name="La Scola B."/>
            <person name="Monnet-Corti V."/>
        </authorList>
    </citation>
    <scope>NUCLEOTIDE SEQUENCE [LARGE SCALE GENOMIC DNA]</scope>
    <source>
        <strain evidence="6 7">Marseille-Q4567</strain>
    </source>
</reference>
<evidence type="ECO:0000256" key="1">
    <source>
        <dbReference type="ARBA" id="ARBA00022723"/>
    </source>
</evidence>
<dbReference type="InterPro" id="IPR020542">
    <property type="entry name" value="Asp_carbamoyltrfase_reg_C"/>
</dbReference>
<dbReference type="InterPro" id="IPR002801">
    <property type="entry name" value="Asp_carbamoylTrfase_reg"/>
</dbReference>
<dbReference type="EMBL" id="JAEPRJ010000001">
    <property type="protein sequence ID" value="MBK5897572.1"/>
    <property type="molecule type" value="Genomic_DNA"/>
</dbReference>
<feature type="domain" description="Aspartate carbamoyltransferase regulatory subunit N-terminal" evidence="4">
    <location>
        <begin position="2"/>
        <end position="90"/>
    </location>
</feature>
<organism evidence="6 7">
    <name type="scientific">Catonella massiliensis</name>
    <dbReference type="NCBI Taxonomy" id="2799636"/>
    <lineage>
        <taxon>Bacteria</taxon>
        <taxon>Bacillati</taxon>
        <taxon>Bacillota</taxon>
        <taxon>Clostridia</taxon>
        <taxon>Lachnospirales</taxon>
        <taxon>Lachnospiraceae</taxon>
        <taxon>Catonella</taxon>
    </lineage>
</organism>
<dbReference type="SUPFAM" id="SSF54893">
    <property type="entry name" value="Aspartate carbamoyltransferase, Regulatory-chain, N-terminal domain"/>
    <property type="match status" value="1"/>
</dbReference>
<gene>
    <name evidence="6" type="ORF">JJN12_07245</name>
</gene>
<dbReference type="InterPro" id="IPR036792">
    <property type="entry name" value="Asp_carbatrfase_reg_C_sf"/>
</dbReference>
<evidence type="ECO:0000313" key="6">
    <source>
        <dbReference type="EMBL" id="MBK5897572.1"/>
    </source>
</evidence>
<feature type="domain" description="Aspartate carbamoyltransferase regulatory subunit C-terminal" evidence="5">
    <location>
        <begin position="97"/>
        <end position="141"/>
    </location>
</feature>
<dbReference type="SUPFAM" id="SSF57825">
    <property type="entry name" value="Aspartate carbamoyltransferase, Regulatory-chain, C-terminal domain"/>
    <property type="match status" value="1"/>
</dbReference>
<evidence type="ECO:0000313" key="7">
    <source>
        <dbReference type="Proteomes" id="UP000604730"/>
    </source>
</evidence>
<dbReference type="Proteomes" id="UP000604730">
    <property type="component" value="Unassembled WGS sequence"/>
</dbReference>
<name>A0ABS1J0I2_9FIRM</name>
<dbReference type="PANTHER" id="PTHR35805">
    <property type="entry name" value="ASPARTATE CARBAMOYLTRANSFERASE REGULATORY CHAIN"/>
    <property type="match status" value="1"/>
</dbReference>
<keyword evidence="3" id="KW-0665">Pyrimidine biosynthesis</keyword>
<dbReference type="InterPro" id="IPR036793">
    <property type="entry name" value="Asp_carbatrfase_reg_N_sf"/>
</dbReference>
<keyword evidence="1" id="KW-0479">Metal-binding</keyword>
<evidence type="ECO:0000259" key="4">
    <source>
        <dbReference type="Pfam" id="PF01948"/>
    </source>
</evidence>
<proteinExistence type="predicted"/>
<dbReference type="Pfam" id="PF01948">
    <property type="entry name" value="PyrI"/>
    <property type="match status" value="1"/>
</dbReference>
<dbReference type="PANTHER" id="PTHR35805:SF1">
    <property type="entry name" value="ASPARTATE CARBAMOYLTRANSFERASE REGULATORY CHAIN"/>
    <property type="match status" value="1"/>
</dbReference>
<accession>A0ABS1J0I2</accession>
<dbReference type="InterPro" id="IPR020545">
    <property type="entry name" value="Asp_carbamoyltransf_reg_N"/>
</dbReference>
<protein>
    <submittedName>
        <fullName evidence="6">Aspartate carbamoyltransferase regulatory subunit</fullName>
    </submittedName>
</protein>
<keyword evidence="2" id="KW-0862">Zinc</keyword>
<dbReference type="Pfam" id="PF02748">
    <property type="entry name" value="PyrI_C"/>
    <property type="match status" value="1"/>
</dbReference>
<dbReference type="Gene3D" id="2.30.30.20">
    <property type="entry name" value="Aspartate carbamoyltransferase regulatory subunit, C-terminal domain"/>
    <property type="match status" value="1"/>
</dbReference>
<dbReference type="RefSeq" id="WP_208429047.1">
    <property type="nucleotide sequence ID" value="NZ_JAEPRJ010000001.1"/>
</dbReference>